<dbReference type="PROSITE" id="PS50995">
    <property type="entry name" value="HTH_MARR_2"/>
    <property type="match status" value="1"/>
</dbReference>
<evidence type="ECO:0000313" key="7">
    <source>
        <dbReference type="Proteomes" id="UP000288943"/>
    </source>
</evidence>
<dbReference type="PANTHER" id="PTHR42756">
    <property type="entry name" value="TRANSCRIPTIONAL REGULATOR, MARR"/>
    <property type="match status" value="1"/>
</dbReference>
<reference evidence="6 7" key="1">
    <citation type="submission" date="2018-01" db="EMBL/GenBank/DDBJ databases">
        <title>The whole genome sequencing and assembly of Paenibacillus chitinolyticus KCCM 41400 strain.</title>
        <authorList>
            <person name="Kim J.-Y."/>
            <person name="Park M.-K."/>
            <person name="Lee Y.-J."/>
            <person name="Yi H."/>
            <person name="Bahn Y.-S."/>
            <person name="Kim J.F."/>
            <person name="Lee D.-W."/>
        </authorList>
    </citation>
    <scope>NUCLEOTIDE SEQUENCE [LARGE SCALE GENOMIC DNA]</scope>
    <source>
        <strain evidence="6 7">KCCM 41400</strain>
    </source>
</reference>
<dbReference type="RefSeq" id="WP_042231431.1">
    <property type="nucleotide sequence ID" value="NZ_BQWH01000007.1"/>
</dbReference>
<dbReference type="GO" id="GO:0003700">
    <property type="term" value="F:DNA-binding transcription factor activity"/>
    <property type="evidence" value="ECO:0007669"/>
    <property type="project" value="InterPro"/>
</dbReference>
<dbReference type="KEGG" id="pchi:PC41400_00870"/>
<dbReference type="InterPro" id="IPR036388">
    <property type="entry name" value="WH-like_DNA-bd_sf"/>
</dbReference>
<gene>
    <name evidence="5" type="ORF">M5X16_16250</name>
    <name evidence="6" type="ORF">PC41400_00870</name>
</gene>
<evidence type="ECO:0000313" key="6">
    <source>
        <dbReference type="EMBL" id="QAV16326.1"/>
    </source>
</evidence>
<evidence type="ECO:0000256" key="1">
    <source>
        <dbReference type="ARBA" id="ARBA00023015"/>
    </source>
</evidence>
<dbReference type="SMART" id="SM00347">
    <property type="entry name" value="HTH_MARR"/>
    <property type="match status" value="1"/>
</dbReference>
<name>A0A410WPH9_9BACL</name>
<evidence type="ECO:0000256" key="2">
    <source>
        <dbReference type="ARBA" id="ARBA00023125"/>
    </source>
</evidence>
<dbReference type="GeneID" id="95373367"/>
<organism evidence="6 7">
    <name type="scientific">Paenibacillus chitinolyticus</name>
    <dbReference type="NCBI Taxonomy" id="79263"/>
    <lineage>
        <taxon>Bacteria</taxon>
        <taxon>Bacillati</taxon>
        <taxon>Bacillota</taxon>
        <taxon>Bacilli</taxon>
        <taxon>Bacillales</taxon>
        <taxon>Paenibacillaceae</taxon>
        <taxon>Paenibacillus</taxon>
    </lineage>
</organism>
<protein>
    <submittedName>
        <fullName evidence="6">MarR family transcriptional regulator</fullName>
    </submittedName>
</protein>
<dbReference type="Gene3D" id="1.10.10.10">
    <property type="entry name" value="Winged helix-like DNA-binding domain superfamily/Winged helix DNA-binding domain"/>
    <property type="match status" value="1"/>
</dbReference>
<accession>A0A410WPH9</accession>
<dbReference type="SUPFAM" id="SSF46785">
    <property type="entry name" value="Winged helix' DNA-binding domain"/>
    <property type="match status" value="1"/>
</dbReference>
<keyword evidence="8" id="KW-1185">Reference proteome</keyword>
<proteinExistence type="predicted"/>
<dbReference type="Pfam" id="PF01047">
    <property type="entry name" value="MarR"/>
    <property type="match status" value="1"/>
</dbReference>
<dbReference type="OrthoDB" id="9790052at2"/>
<dbReference type="PANTHER" id="PTHR42756:SF1">
    <property type="entry name" value="TRANSCRIPTIONAL REPRESSOR OF EMRAB OPERON"/>
    <property type="match status" value="1"/>
</dbReference>
<sequence length="150" mass="17107">MKLTDYCVKVGELLRVIDTKHAKIVNQHYSPHNLTAPSINILLLLDKEGAMRVSDIGSALNMVDSNVSAICSRLENMNLIERFRTKEDQRVVKIQLSPEAEDKMKDILANVQEFQELFVKNSSQEELEAIVRGLSLLERLLDNVLKEKMK</sequence>
<dbReference type="EMBL" id="CP026520">
    <property type="protein sequence ID" value="QAV16326.1"/>
    <property type="molecule type" value="Genomic_DNA"/>
</dbReference>
<keyword evidence="1" id="KW-0805">Transcription regulation</keyword>
<evidence type="ECO:0000259" key="4">
    <source>
        <dbReference type="PROSITE" id="PS50995"/>
    </source>
</evidence>
<dbReference type="InterPro" id="IPR000835">
    <property type="entry name" value="HTH_MarR-typ"/>
</dbReference>
<evidence type="ECO:0000313" key="5">
    <source>
        <dbReference type="EMBL" id="MCY9597313.1"/>
    </source>
</evidence>
<dbReference type="Proteomes" id="UP000288943">
    <property type="component" value="Chromosome"/>
</dbReference>
<dbReference type="EMBL" id="JAMDMJ010000018">
    <property type="protein sequence ID" value="MCY9597313.1"/>
    <property type="molecule type" value="Genomic_DNA"/>
</dbReference>
<dbReference type="InterPro" id="IPR036390">
    <property type="entry name" value="WH_DNA-bd_sf"/>
</dbReference>
<dbReference type="Proteomes" id="UP001527202">
    <property type="component" value="Unassembled WGS sequence"/>
</dbReference>
<keyword evidence="3" id="KW-0804">Transcription</keyword>
<reference evidence="5 8" key="2">
    <citation type="submission" date="2022-05" db="EMBL/GenBank/DDBJ databases">
        <title>Genome Sequencing of Bee-Associated Microbes.</title>
        <authorList>
            <person name="Dunlap C."/>
        </authorList>
    </citation>
    <scope>NUCLEOTIDE SEQUENCE [LARGE SCALE GENOMIC DNA]</scope>
    <source>
        <strain evidence="5 8">NRRL B-23120</strain>
    </source>
</reference>
<dbReference type="AlphaFoldDB" id="A0A410WPH9"/>
<evidence type="ECO:0000313" key="8">
    <source>
        <dbReference type="Proteomes" id="UP001527202"/>
    </source>
</evidence>
<dbReference type="GO" id="GO:0003677">
    <property type="term" value="F:DNA binding"/>
    <property type="evidence" value="ECO:0007669"/>
    <property type="project" value="UniProtKB-KW"/>
</dbReference>
<feature type="domain" description="HTH marR-type" evidence="4">
    <location>
        <begin position="1"/>
        <end position="146"/>
    </location>
</feature>
<evidence type="ECO:0000256" key="3">
    <source>
        <dbReference type="ARBA" id="ARBA00023163"/>
    </source>
</evidence>
<keyword evidence="2" id="KW-0238">DNA-binding</keyword>